<gene>
    <name evidence="4" type="ORF">JCM31826_14930</name>
</gene>
<dbReference type="InterPro" id="IPR027417">
    <property type="entry name" value="P-loop_NTPase"/>
</dbReference>
<keyword evidence="2" id="KW-0067">ATP-binding</keyword>
<dbReference type="EMBL" id="BHZE01000014">
    <property type="protein sequence ID" value="GCD78011.1"/>
    <property type="molecule type" value="Genomic_DNA"/>
</dbReference>
<evidence type="ECO:0000259" key="3">
    <source>
        <dbReference type="Pfam" id="PF13538"/>
    </source>
</evidence>
<dbReference type="CDD" id="cd18809">
    <property type="entry name" value="SF1_C_RecD"/>
    <property type="match status" value="1"/>
</dbReference>
<accession>A0A401XLX9</accession>
<dbReference type="SUPFAM" id="SSF52540">
    <property type="entry name" value="P-loop containing nucleoside triphosphate hydrolases"/>
    <property type="match status" value="2"/>
</dbReference>
<dbReference type="GO" id="GO:0003678">
    <property type="term" value="F:DNA helicase activity"/>
    <property type="evidence" value="ECO:0007669"/>
    <property type="project" value="UniProtKB-ARBA"/>
</dbReference>
<evidence type="ECO:0000313" key="5">
    <source>
        <dbReference type="Proteomes" id="UP000286715"/>
    </source>
</evidence>
<sequence length="823" mass="95973">MKKLFIYEVVEKEKQSLNAAFYEGVQNAGLFLSDQLGENMVATLLTSLIPKAEVIYYACDGSENPETEQLLSGRFVIRLKDRRIFSYFKIAYQPETTPTSRLLKILYQKLNKSSEEPTINNDSDLLALMAQIATVFNFKVLLETEKKQINDEEFKKFFSSIEDQLSEEQKEALEMLFTFMKSPEYRIFILRGAAGTGKTSLVKYVIKMLNELFKEESAALMAPTGKASRNIEERTGYKSTTLHKKIYKMNLGISINKELQSSNSSIIDSDEAEFSLITMTKLKSDFGNHLGIVDESSMLSDLLDDDEIKKKVDEYKKKGRVYVNCTGFTLNDLLKICKEKALKLIFIGDIYQLPPIESTQPYALIPNFIEDKYKLNTMMYELYTPHRFKGENSILEFSLFLRNKIQEINEGTSQKITLPSLISEYRKYNSVRFEKNITLDYSDLDTLINIFKSIYSKNNSVAVVTLSNNAADFCNHNIRVSFNYKDIFNSNERLISVQNNYKYEIYNGDILYVNNFKKSELVYVYYFRFQIGVILPFFDLDVHLSNSKEIINVKCILDNTEDFDLISLFDKGHQSRSNRFIINQRLINYKYFIDRAKFKFCAEIKGEKVLNLKEQREIIHNHYEEFIDYVNNLINTDQYINSLYVKYAYAFTCHKAQGSEWENVLLTNLRVDDLRWLYTAITRAKEHVFLFPNALKRSTGIKHPLFFTLGKIFSGTIYNISYYYEETLENLLRNFIKLPDEINIEFLFPENIKSKLGEKYFAFKISDQMVLVEVNRFSQDSILRFKNIVDRGQVAAIQFGQSNKDGYTVAYNVFRQNIDSIWE</sequence>
<organism evidence="4 5">
    <name type="scientific">Thermaurantimonas aggregans</name>
    <dbReference type="NCBI Taxonomy" id="2173829"/>
    <lineage>
        <taxon>Bacteria</taxon>
        <taxon>Pseudomonadati</taxon>
        <taxon>Bacteroidota</taxon>
        <taxon>Flavobacteriia</taxon>
        <taxon>Flavobacteriales</taxon>
        <taxon>Schleiferiaceae</taxon>
        <taxon>Thermaurantimonas</taxon>
    </lineage>
</organism>
<dbReference type="Pfam" id="PF13538">
    <property type="entry name" value="UvrD_C_2"/>
    <property type="match status" value="1"/>
</dbReference>
<evidence type="ECO:0000256" key="2">
    <source>
        <dbReference type="ARBA" id="ARBA00022840"/>
    </source>
</evidence>
<reference evidence="4 5" key="1">
    <citation type="submission" date="2018-11" db="EMBL/GenBank/DDBJ databases">
        <title>Schleiferia aggregans sp. nov., a moderately thermophilic heterotrophic bacterium isolated from microbial mats at a terrestrial hot spring.</title>
        <authorList>
            <person name="Iino T."/>
            <person name="Ohkuma M."/>
            <person name="Haruta S."/>
        </authorList>
    </citation>
    <scope>NUCLEOTIDE SEQUENCE [LARGE SCALE GENOMIC DNA]</scope>
    <source>
        <strain evidence="4 5">LA</strain>
    </source>
</reference>
<dbReference type="Proteomes" id="UP000286715">
    <property type="component" value="Unassembled WGS sequence"/>
</dbReference>
<comment type="caution">
    <text evidence="4">The sequence shown here is derived from an EMBL/GenBank/DDBJ whole genome shotgun (WGS) entry which is preliminary data.</text>
</comment>
<dbReference type="Gene3D" id="3.40.50.300">
    <property type="entry name" value="P-loop containing nucleotide triphosphate hydrolases"/>
    <property type="match status" value="2"/>
</dbReference>
<dbReference type="AlphaFoldDB" id="A0A401XLX9"/>
<keyword evidence="1" id="KW-0547">Nucleotide-binding</keyword>
<dbReference type="InterPro" id="IPR027785">
    <property type="entry name" value="UvrD-like_helicase_C"/>
</dbReference>
<feature type="domain" description="UvrD-like helicase C-terminal" evidence="3">
    <location>
        <begin position="647"/>
        <end position="690"/>
    </location>
</feature>
<proteinExistence type="predicted"/>
<dbReference type="Pfam" id="PF13245">
    <property type="entry name" value="AAA_19"/>
    <property type="match status" value="1"/>
</dbReference>
<dbReference type="PANTHER" id="PTHR43788:SF6">
    <property type="entry name" value="DNA HELICASE B"/>
    <property type="match status" value="1"/>
</dbReference>
<dbReference type="GO" id="GO:0005524">
    <property type="term" value="F:ATP binding"/>
    <property type="evidence" value="ECO:0007669"/>
    <property type="project" value="UniProtKB-KW"/>
</dbReference>
<name>A0A401XLX9_9FLAO</name>
<dbReference type="RefSeq" id="WP_124398074.1">
    <property type="nucleotide sequence ID" value="NZ_BHZE01000014.1"/>
</dbReference>
<keyword evidence="5" id="KW-1185">Reference proteome</keyword>
<dbReference type="PANTHER" id="PTHR43788">
    <property type="entry name" value="DNA2/NAM7 HELICASE FAMILY MEMBER"/>
    <property type="match status" value="1"/>
</dbReference>
<evidence type="ECO:0000256" key="1">
    <source>
        <dbReference type="ARBA" id="ARBA00022741"/>
    </source>
</evidence>
<dbReference type="OrthoDB" id="9803432at2"/>
<evidence type="ECO:0000313" key="4">
    <source>
        <dbReference type="EMBL" id="GCD78011.1"/>
    </source>
</evidence>
<dbReference type="InterPro" id="IPR050534">
    <property type="entry name" value="Coronavir_polyprotein_1ab"/>
</dbReference>
<protein>
    <recommendedName>
        <fullName evidence="3">UvrD-like helicase C-terminal domain-containing protein</fullName>
    </recommendedName>
</protein>